<feature type="region of interest" description="Disordered" evidence="5">
    <location>
        <begin position="145"/>
        <end position="169"/>
    </location>
</feature>
<accession>A0A9P0VWD1</accession>
<feature type="domain" description="BZIP" evidence="6">
    <location>
        <begin position="384"/>
        <end position="447"/>
    </location>
</feature>
<keyword evidence="3" id="KW-0804">Transcription</keyword>
<reference evidence="7" key="1">
    <citation type="submission" date="2022-03" db="EMBL/GenBank/DDBJ databases">
        <authorList>
            <person name="Legras J.-L."/>
            <person name="Devillers H."/>
            <person name="Grondin C."/>
        </authorList>
    </citation>
    <scope>NUCLEOTIDE SEQUENCE</scope>
    <source>
        <strain evidence="7">CLIB 1423</strain>
    </source>
</reference>
<feature type="compositionally biased region" description="Basic and acidic residues" evidence="5">
    <location>
        <begin position="294"/>
        <end position="313"/>
    </location>
</feature>
<dbReference type="CDD" id="cd14687">
    <property type="entry name" value="bZIP_ATF2"/>
    <property type="match status" value="1"/>
</dbReference>
<feature type="region of interest" description="Disordered" evidence="5">
    <location>
        <begin position="625"/>
        <end position="658"/>
    </location>
</feature>
<evidence type="ECO:0000256" key="2">
    <source>
        <dbReference type="ARBA" id="ARBA00023015"/>
    </source>
</evidence>
<evidence type="ECO:0000256" key="1">
    <source>
        <dbReference type="ARBA" id="ARBA00004123"/>
    </source>
</evidence>
<dbReference type="GO" id="GO:0003700">
    <property type="term" value="F:DNA-binding transcription factor activity"/>
    <property type="evidence" value="ECO:0007669"/>
    <property type="project" value="InterPro"/>
</dbReference>
<evidence type="ECO:0000256" key="4">
    <source>
        <dbReference type="ARBA" id="ARBA00023242"/>
    </source>
</evidence>
<dbReference type="PANTHER" id="PTHR19304">
    <property type="entry name" value="CYCLIC-AMP RESPONSE ELEMENT BINDING PROTEIN"/>
    <property type="match status" value="1"/>
</dbReference>
<feature type="compositionally biased region" description="Low complexity" evidence="5">
    <location>
        <begin position="246"/>
        <end position="261"/>
    </location>
</feature>
<dbReference type="InterPro" id="IPR051027">
    <property type="entry name" value="bZIP_transcription_factors"/>
</dbReference>
<feature type="compositionally biased region" description="Polar residues" evidence="5">
    <location>
        <begin position="282"/>
        <end position="292"/>
    </location>
</feature>
<evidence type="ECO:0000256" key="5">
    <source>
        <dbReference type="SAM" id="MobiDB-lite"/>
    </source>
</evidence>
<evidence type="ECO:0000313" key="8">
    <source>
        <dbReference type="Proteomes" id="UP000837801"/>
    </source>
</evidence>
<dbReference type="OrthoDB" id="295274at2759"/>
<feature type="compositionally biased region" description="Basic and acidic residues" evidence="5">
    <location>
        <begin position="343"/>
        <end position="363"/>
    </location>
</feature>
<feature type="compositionally biased region" description="Polar residues" evidence="5">
    <location>
        <begin position="538"/>
        <end position="577"/>
    </location>
</feature>
<keyword evidence="4" id="KW-0539">Nucleus</keyword>
<dbReference type="AlphaFoldDB" id="A0A9P0VWD1"/>
<dbReference type="InterPro" id="IPR004827">
    <property type="entry name" value="bZIP"/>
</dbReference>
<keyword evidence="8" id="KW-1185">Reference proteome</keyword>
<proteinExistence type="predicted"/>
<feature type="region of interest" description="Disordered" evidence="5">
    <location>
        <begin position="183"/>
        <end position="208"/>
    </location>
</feature>
<evidence type="ECO:0000313" key="7">
    <source>
        <dbReference type="EMBL" id="CAH2351092.1"/>
    </source>
</evidence>
<dbReference type="GO" id="GO:0005634">
    <property type="term" value="C:nucleus"/>
    <property type="evidence" value="ECO:0007669"/>
    <property type="project" value="UniProtKB-SubCell"/>
</dbReference>
<comment type="caution">
    <text evidence="7">The sequence shown here is derived from an EMBL/GenBank/DDBJ whole genome shotgun (WGS) entry which is preliminary data.</text>
</comment>
<comment type="subcellular location">
    <subcellularLocation>
        <location evidence="1">Nucleus</location>
    </subcellularLocation>
</comment>
<dbReference type="Gene3D" id="1.20.5.170">
    <property type="match status" value="1"/>
</dbReference>
<feature type="region of interest" description="Disordered" evidence="5">
    <location>
        <begin position="237"/>
        <end position="270"/>
    </location>
</feature>
<feature type="region of interest" description="Disordered" evidence="5">
    <location>
        <begin position="1"/>
        <end position="119"/>
    </location>
</feature>
<evidence type="ECO:0000256" key="3">
    <source>
        <dbReference type="ARBA" id="ARBA00023163"/>
    </source>
</evidence>
<dbReference type="PROSITE" id="PS50217">
    <property type="entry name" value="BZIP"/>
    <property type="match status" value="1"/>
</dbReference>
<dbReference type="SUPFAM" id="SSF57959">
    <property type="entry name" value="Leucine zipper domain"/>
    <property type="match status" value="1"/>
</dbReference>
<feature type="region of interest" description="Disordered" evidence="5">
    <location>
        <begin position="282"/>
        <end position="382"/>
    </location>
</feature>
<feature type="compositionally biased region" description="Low complexity" evidence="5">
    <location>
        <begin position="89"/>
        <end position="110"/>
    </location>
</feature>
<dbReference type="InterPro" id="IPR021755">
    <property type="entry name" value="TF_Aft1_HRA"/>
</dbReference>
<sequence length="658" mass="71397">MSSESKTTSFDLEPNPFERSFATEKESPNNGTGSNRHNLRIPNISNLNLPSKLPGITPTGFTSADRKLPPLSLSPGGTSAPGTPVSMWNSLLSASNQNQNSNQGHGQVQNPNSNAGQNQIQNSNLNQIQNGNTNANVIQNHQKTPSVGMTATPSVNIHQNAPGNDQHYNQNFNQFVSNLRKTGLTPNESNLRSGLTPGGAGGFPFGNQLPGLTTPSALLNSPMTPGLSSLLGITSNQLSNANNNAHHPIQQQQQQQQQQVPPQLPPHQANLQGNMIQAPIMNNSGIINNMPSTIKEKSESKVSKKSENSKEPGADSNTSAPTSKKRKSNAEKTTANKKKKNEVKKEKANSEIDSKSKKKKPEEDKENDNNSIEDDEINEATTEEEKRKIFLERNRVAASKCRQRKKQLVQKMEDELSFYSTGYREVSAQMSQLRNHLLNLRYIIQGHKDCPVFLNSVGGFENFNNIIQQTNYLCEVTGNSANVSSIPSTIPTVLNADHPAVGLAPQAEQQGQPMQPIQQGQPIQQQPQQQQVPPPNGLIQSNPSTIQDTGSSQSGDNEVASHQSLPEVSQNGNSNVGDNGYIRNINSMTNIASANNQRVSGNGGVSVENGDFSLRPVVSMIDLQSQAQVQPQANRDSQQPTNGFDLNQPNGVIQMTHQ</sequence>
<dbReference type="Proteomes" id="UP000837801">
    <property type="component" value="Unassembled WGS sequence"/>
</dbReference>
<keyword evidence="2" id="KW-0805">Transcription regulation</keyword>
<gene>
    <name evidence="7" type="ORF">CLIB1423_02S12046</name>
</gene>
<dbReference type="EMBL" id="CAKXYY010000002">
    <property type="protein sequence ID" value="CAH2351092.1"/>
    <property type="molecule type" value="Genomic_DNA"/>
</dbReference>
<feature type="compositionally biased region" description="Polar residues" evidence="5">
    <location>
        <begin position="1"/>
        <end position="10"/>
    </location>
</feature>
<dbReference type="InterPro" id="IPR046347">
    <property type="entry name" value="bZIP_sf"/>
</dbReference>
<dbReference type="Pfam" id="PF11786">
    <property type="entry name" value="Aft1_HRA"/>
    <property type="match status" value="1"/>
</dbReference>
<feature type="compositionally biased region" description="Acidic residues" evidence="5">
    <location>
        <begin position="371"/>
        <end position="382"/>
    </location>
</feature>
<feature type="region of interest" description="Disordered" evidence="5">
    <location>
        <begin position="506"/>
        <end position="581"/>
    </location>
</feature>
<evidence type="ECO:0000259" key="6">
    <source>
        <dbReference type="PROSITE" id="PS50217"/>
    </source>
</evidence>
<feature type="compositionally biased region" description="Low complexity" evidence="5">
    <location>
        <begin position="506"/>
        <end position="531"/>
    </location>
</feature>
<dbReference type="SMART" id="SM00338">
    <property type="entry name" value="BRLZ"/>
    <property type="match status" value="1"/>
</dbReference>
<organism evidence="7 8">
    <name type="scientific">[Candida] railenensis</name>
    <dbReference type="NCBI Taxonomy" id="45579"/>
    <lineage>
        <taxon>Eukaryota</taxon>
        <taxon>Fungi</taxon>
        <taxon>Dikarya</taxon>
        <taxon>Ascomycota</taxon>
        <taxon>Saccharomycotina</taxon>
        <taxon>Pichiomycetes</taxon>
        <taxon>Debaryomycetaceae</taxon>
        <taxon>Kurtzmaniella</taxon>
    </lineage>
</organism>
<name>A0A9P0VWD1_9ASCO</name>
<feature type="compositionally biased region" description="Polar residues" evidence="5">
    <location>
        <begin position="183"/>
        <end position="193"/>
    </location>
</feature>
<protein>
    <recommendedName>
        <fullName evidence="6">BZIP domain-containing protein</fullName>
    </recommendedName>
</protein>